<evidence type="ECO:0000313" key="4">
    <source>
        <dbReference type="Proteomes" id="UP000465062"/>
    </source>
</evidence>
<dbReference type="Proteomes" id="UP000465062">
    <property type="component" value="Chromosome"/>
</dbReference>
<sequence>MIEPLQDIVRHWGMDPTSFKTLLLHPNVTEVKAGGKTFYLKRSVYSSFENRMEELYLTDYLMSHHLNVESPLLTCSQLPYVKEGEQIYSLYKALEGTPLKEWSADSLTNAGAYLATLHLILKDYRCHYETKGWEIESHVTEWVKELGTESIGIRGLVILSKMKGWEHSYRCLPHQFVHSDYNSGNILMQGEEVCGIIDFERIRTAPRITDIGYFLAGMLKAVPKEKKDESMKWILAFMKGYERHAPLTAGEKRILPSIVILFLLQYAFLTYHQGYSEAGASFMDFIEELLASAHFHGVFQYEKEKLE</sequence>
<name>A0A6I6UDH1_9BACI</name>
<reference evidence="3 4" key="1">
    <citation type="submission" date="2019-06" db="EMBL/GenBank/DDBJ databases">
        <title>An operon consisting of a P-type ATPase gene and a transcriptional regular gene given the different cadmium resistance in Bacillus vietamensis 151-6 and Bacillus marisflavi 151-25.</title>
        <authorList>
            <person name="Yu X."/>
        </authorList>
    </citation>
    <scope>NUCLEOTIDE SEQUENCE [LARGE SCALE GENOMIC DNA]</scope>
    <source>
        <strain evidence="3 4">151-6</strain>
    </source>
</reference>
<protein>
    <submittedName>
        <fullName evidence="3">Phosphotransferase</fullName>
    </submittedName>
</protein>
<evidence type="ECO:0000259" key="2">
    <source>
        <dbReference type="Pfam" id="PF01636"/>
    </source>
</evidence>
<dbReference type="RefSeq" id="WP_159361678.1">
    <property type="nucleotide sequence ID" value="NZ_CP047394.1"/>
</dbReference>
<dbReference type="SUPFAM" id="SSF56112">
    <property type="entry name" value="Protein kinase-like (PK-like)"/>
    <property type="match status" value="1"/>
</dbReference>
<dbReference type="InterPro" id="IPR050249">
    <property type="entry name" value="Pseudomonas-type_ThrB"/>
</dbReference>
<dbReference type="InterPro" id="IPR002575">
    <property type="entry name" value="Aminoglycoside_PTrfase"/>
</dbReference>
<gene>
    <name evidence="3" type="ORF">FHE72_07275</name>
</gene>
<evidence type="ECO:0000256" key="1">
    <source>
        <dbReference type="ARBA" id="ARBA00038240"/>
    </source>
</evidence>
<dbReference type="KEGG" id="bvq:FHE72_07275"/>
<evidence type="ECO:0000313" key="3">
    <source>
        <dbReference type="EMBL" id="QHE60845.1"/>
    </source>
</evidence>
<feature type="domain" description="Aminoglycoside phosphotransferase" evidence="2">
    <location>
        <begin position="31"/>
        <end position="220"/>
    </location>
</feature>
<proteinExistence type="inferred from homology"/>
<dbReference type="AlphaFoldDB" id="A0A6I6UDH1"/>
<dbReference type="Pfam" id="PF01636">
    <property type="entry name" value="APH"/>
    <property type="match status" value="1"/>
</dbReference>
<dbReference type="InterPro" id="IPR011009">
    <property type="entry name" value="Kinase-like_dom_sf"/>
</dbReference>
<keyword evidence="3" id="KW-0808">Transferase</keyword>
<dbReference type="EMBL" id="CP047394">
    <property type="protein sequence ID" value="QHE60845.1"/>
    <property type="molecule type" value="Genomic_DNA"/>
</dbReference>
<dbReference type="GO" id="GO:0019202">
    <property type="term" value="F:amino acid kinase activity"/>
    <property type="evidence" value="ECO:0007669"/>
    <property type="project" value="TreeGrafter"/>
</dbReference>
<accession>A0A6I6UDH1</accession>
<dbReference type="PANTHER" id="PTHR21064:SF6">
    <property type="entry name" value="AMINOGLYCOSIDE PHOSPHOTRANSFERASE DOMAIN-CONTAINING PROTEIN"/>
    <property type="match status" value="1"/>
</dbReference>
<comment type="similarity">
    <text evidence="1">Belongs to the pseudomonas-type ThrB family.</text>
</comment>
<dbReference type="PANTHER" id="PTHR21064">
    <property type="entry name" value="AMINOGLYCOSIDE PHOSPHOTRANSFERASE DOMAIN-CONTAINING PROTEIN-RELATED"/>
    <property type="match status" value="1"/>
</dbReference>
<organism evidence="3 4">
    <name type="scientific">Rossellomorea vietnamensis</name>
    <dbReference type="NCBI Taxonomy" id="218284"/>
    <lineage>
        <taxon>Bacteria</taxon>
        <taxon>Bacillati</taxon>
        <taxon>Bacillota</taxon>
        <taxon>Bacilli</taxon>
        <taxon>Bacillales</taxon>
        <taxon>Bacillaceae</taxon>
        <taxon>Rossellomorea</taxon>
    </lineage>
</organism>
<dbReference type="Gene3D" id="3.90.1200.10">
    <property type="match status" value="1"/>
</dbReference>